<evidence type="ECO:0000313" key="1">
    <source>
        <dbReference type="EMBL" id="SVD37177.1"/>
    </source>
</evidence>
<dbReference type="EMBL" id="UINC01146449">
    <property type="protein sequence ID" value="SVD37177.1"/>
    <property type="molecule type" value="Genomic_DNA"/>
</dbReference>
<protein>
    <submittedName>
        <fullName evidence="1">Uncharacterized protein</fullName>
    </submittedName>
</protein>
<accession>A0A382USQ8</accession>
<dbReference type="AlphaFoldDB" id="A0A382USQ8"/>
<proteinExistence type="predicted"/>
<reference evidence="1" key="1">
    <citation type="submission" date="2018-05" db="EMBL/GenBank/DDBJ databases">
        <authorList>
            <person name="Lanie J.A."/>
            <person name="Ng W.-L."/>
            <person name="Kazmierczak K.M."/>
            <person name="Andrzejewski T.M."/>
            <person name="Davidsen T.M."/>
            <person name="Wayne K.J."/>
            <person name="Tettelin H."/>
            <person name="Glass J.I."/>
            <person name="Rusch D."/>
            <person name="Podicherti R."/>
            <person name="Tsui H.-C.T."/>
            <person name="Winkler M.E."/>
        </authorList>
    </citation>
    <scope>NUCLEOTIDE SEQUENCE</scope>
</reference>
<feature type="non-terminal residue" evidence="1">
    <location>
        <position position="29"/>
    </location>
</feature>
<gene>
    <name evidence="1" type="ORF">METZ01_LOCUS390031</name>
</gene>
<organism evidence="1">
    <name type="scientific">marine metagenome</name>
    <dbReference type="NCBI Taxonomy" id="408172"/>
    <lineage>
        <taxon>unclassified sequences</taxon>
        <taxon>metagenomes</taxon>
        <taxon>ecological metagenomes</taxon>
    </lineage>
</organism>
<sequence>MTQTTARPATDKQVAFVEKLIDERVTDPA</sequence>
<name>A0A382USQ8_9ZZZZ</name>